<name>A0ABW9LW20_9MYCO</name>
<protein>
    <submittedName>
        <fullName evidence="1">Uncharacterized protein</fullName>
    </submittedName>
</protein>
<proteinExistence type="predicted"/>
<sequence length="149" mass="15782">MSTAPSNELIAELEVFPDYGTIVIGDAGKSVLPDNPPTRGEALATASEHTLLILTMTADTADDLGRDVTVRVYRGSDAAGLGDLAFDGILTFSEPNLAIGEILDTAEDRHKVPINRTGRIPLHVYVRTTIPGAPASDATDINILLDDVE</sequence>
<accession>A0ABW9LW20</accession>
<keyword evidence="2" id="KW-1185">Reference proteome</keyword>
<evidence type="ECO:0000313" key="1">
    <source>
        <dbReference type="EMBL" id="MFN6552226.1"/>
    </source>
</evidence>
<dbReference type="RefSeq" id="WP_409550723.1">
    <property type="nucleotide sequence ID" value="NZ_JBKBDE010000005.1"/>
</dbReference>
<reference evidence="1 2" key="1">
    <citation type="submission" date="2024-12" db="EMBL/GenBank/DDBJ databases">
        <title>The coexistence of Mycolicibacterium septicum and Mycolicibacterium nivoides in clinical samples.</title>
        <authorList>
            <person name="Wang C."/>
            <person name="Feng Y."/>
            <person name="Zong Z."/>
        </authorList>
    </citation>
    <scope>NUCLEOTIDE SEQUENCE [LARGE SCALE GENOMIC DNA]</scope>
    <source>
        <strain evidence="1 2">120310</strain>
    </source>
</reference>
<dbReference type="Proteomes" id="UP001635817">
    <property type="component" value="Unassembled WGS sequence"/>
</dbReference>
<comment type="caution">
    <text evidence="1">The sequence shown here is derived from an EMBL/GenBank/DDBJ whole genome shotgun (WGS) entry which is preliminary data.</text>
</comment>
<organism evidence="1 2">
    <name type="scientific">Mycolicibacterium septicum</name>
    <dbReference type="NCBI Taxonomy" id="98668"/>
    <lineage>
        <taxon>Bacteria</taxon>
        <taxon>Bacillati</taxon>
        <taxon>Actinomycetota</taxon>
        <taxon>Actinomycetes</taxon>
        <taxon>Mycobacteriales</taxon>
        <taxon>Mycobacteriaceae</taxon>
        <taxon>Mycolicibacterium</taxon>
    </lineage>
</organism>
<gene>
    <name evidence="1" type="ORF">ACK4CP_17615</name>
</gene>
<evidence type="ECO:0000313" key="2">
    <source>
        <dbReference type="Proteomes" id="UP001635817"/>
    </source>
</evidence>
<dbReference type="EMBL" id="JBKBDE010000005">
    <property type="protein sequence ID" value="MFN6552226.1"/>
    <property type="molecule type" value="Genomic_DNA"/>
</dbReference>